<dbReference type="Proteomes" id="UP000646827">
    <property type="component" value="Unassembled WGS sequence"/>
</dbReference>
<gene>
    <name evidence="2" type="ORF">INT45_010225</name>
</gene>
<dbReference type="AlphaFoldDB" id="A0A8H7SD44"/>
<evidence type="ECO:0008006" key="4">
    <source>
        <dbReference type="Google" id="ProtNLM"/>
    </source>
</evidence>
<evidence type="ECO:0000313" key="2">
    <source>
        <dbReference type="EMBL" id="KAG2226946.1"/>
    </source>
</evidence>
<comment type="caution">
    <text evidence="2">The sequence shown here is derived from an EMBL/GenBank/DDBJ whole genome shotgun (WGS) entry which is preliminary data.</text>
</comment>
<name>A0A8H7SD44_9FUNG</name>
<evidence type="ECO:0000313" key="3">
    <source>
        <dbReference type="Proteomes" id="UP000646827"/>
    </source>
</evidence>
<evidence type="ECO:0000256" key="1">
    <source>
        <dbReference type="SAM" id="MobiDB-lite"/>
    </source>
</evidence>
<sequence>MADAPFEILELIAANLSTPDVATSSRVCTNWLNPMRKYLYHTVMINSRKRFRRFFRSIQQLDNDGIPYGRHVKKLVLLDNVGLTWVEIEQLGLLCPLIELLYFHQRIWKYVPRGHQLLKSSSSWLHSIRQLPPMNQHIALTLLPTYGSRLTTLHIVLSQPTTFSIFANTPHLKELVLLPVIDNYHYQHNDNNNAVDSVMSSLLPIHPHHFRSIVTFCPHLKVFKILCKIVMRFELSEETTTTNRATNGPDDTLPSTLPINNSSVSSTHGPLQTLKIAFAKASINSQYSCVRSITELFPNIISLDVNFITINTFAPQQPFPRIVTVTTEQRIHTFVNLALRCRKLEELRLRGIDALLAPNQTFFETLEAVGTRLKVLEMGRIQELLIPGGNAYYLRYSKETYDMMLQTIGNSLVMLHLHTAYWNLPHVSILTSSITRSCPLLKDLKISALAFGRRLRSPIEVGKLLSKLLQLERLEINNAHVTFGSQQDNHSELNNDSTTTTRLSTMAGYKLISFHLNRVHFTPDLFTSLSHQCTQLSRLTVVCSVQQQHEENIATTVTIKMPNHVFDEINLAEIYLELETSRVGYANVCSLSQTNKSTWAKRDGRRYGNKSTRWYLSQDHHDRRLRDKQIYEFLQYETLKTEEATDESIKERRQHSHYSGQSPSLATKGHSQEWMKHGRIAVECHSVGKFTFNGGCIIP</sequence>
<protein>
    <recommendedName>
        <fullName evidence="4">F-box domain-containing protein</fullName>
    </recommendedName>
</protein>
<dbReference type="CDD" id="cd09917">
    <property type="entry name" value="F-box_SF"/>
    <property type="match status" value="1"/>
</dbReference>
<organism evidence="2 3">
    <name type="scientific">Circinella minor</name>
    <dbReference type="NCBI Taxonomy" id="1195481"/>
    <lineage>
        <taxon>Eukaryota</taxon>
        <taxon>Fungi</taxon>
        <taxon>Fungi incertae sedis</taxon>
        <taxon>Mucoromycota</taxon>
        <taxon>Mucoromycotina</taxon>
        <taxon>Mucoromycetes</taxon>
        <taxon>Mucorales</taxon>
        <taxon>Lichtheimiaceae</taxon>
        <taxon>Circinella</taxon>
    </lineage>
</organism>
<keyword evidence="3" id="KW-1185">Reference proteome</keyword>
<reference evidence="2 3" key="1">
    <citation type="submission" date="2020-12" db="EMBL/GenBank/DDBJ databases">
        <title>Metabolic potential, ecology and presence of endohyphal bacteria is reflected in genomic diversity of Mucoromycotina.</title>
        <authorList>
            <person name="Muszewska A."/>
            <person name="Okrasinska A."/>
            <person name="Steczkiewicz K."/>
            <person name="Drgas O."/>
            <person name="Orlowska M."/>
            <person name="Perlinska-Lenart U."/>
            <person name="Aleksandrzak-Piekarczyk T."/>
            <person name="Szatraj K."/>
            <person name="Zielenkiewicz U."/>
            <person name="Pilsyk S."/>
            <person name="Malc E."/>
            <person name="Mieczkowski P."/>
            <person name="Kruszewska J.S."/>
            <person name="Biernat P."/>
            <person name="Pawlowska J."/>
        </authorList>
    </citation>
    <scope>NUCLEOTIDE SEQUENCE [LARGE SCALE GENOMIC DNA]</scope>
    <source>
        <strain evidence="2 3">CBS 142.35</strain>
    </source>
</reference>
<accession>A0A8H7SD44</accession>
<dbReference type="EMBL" id="JAEPRB010000012">
    <property type="protein sequence ID" value="KAG2226946.1"/>
    <property type="molecule type" value="Genomic_DNA"/>
</dbReference>
<proteinExistence type="predicted"/>
<dbReference type="OrthoDB" id="2216077at2759"/>
<feature type="region of interest" description="Disordered" evidence="1">
    <location>
        <begin position="644"/>
        <end position="671"/>
    </location>
</feature>